<sequence length="108" mass="10989">MLAGPEDVLFSTQFVNLHEATAPVEVRIRGIVERGTTTTTTATSTTTTTATTTPGTSAPTTTTTTPAPQAGRPPLADTGANTSRLALGGVLVLAAGVAMVVLARRRRA</sequence>
<protein>
    <submittedName>
        <fullName evidence="8">LPXTG cell wall anchor domain-containing protein</fullName>
    </submittedName>
</protein>
<proteinExistence type="predicted"/>
<keyword evidence="4" id="KW-0572">Peptidoglycan-anchor</keyword>
<keyword evidence="9" id="KW-1185">Reference proteome</keyword>
<dbReference type="InterPro" id="IPR019931">
    <property type="entry name" value="LPXTG_anchor"/>
</dbReference>
<feature type="transmembrane region" description="Helical" evidence="6">
    <location>
        <begin position="85"/>
        <end position="103"/>
    </location>
</feature>
<keyword evidence="6" id="KW-1133">Transmembrane helix</keyword>
<evidence type="ECO:0000259" key="7">
    <source>
        <dbReference type="PROSITE" id="PS50847"/>
    </source>
</evidence>
<feature type="compositionally biased region" description="Low complexity" evidence="5">
    <location>
        <begin position="35"/>
        <end position="68"/>
    </location>
</feature>
<evidence type="ECO:0000313" key="9">
    <source>
        <dbReference type="Proteomes" id="UP001596512"/>
    </source>
</evidence>
<dbReference type="Proteomes" id="UP001596512">
    <property type="component" value="Unassembled WGS sequence"/>
</dbReference>
<evidence type="ECO:0000256" key="4">
    <source>
        <dbReference type="ARBA" id="ARBA00023088"/>
    </source>
</evidence>
<keyword evidence="3" id="KW-0732">Signal</keyword>
<reference evidence="9" key="1">
    <citation type="journal article" date="2019" name="Int. J. Syst. Evol. Microbiol.">
        <title>The Global Catalogue of Microorganisms (GCM) 10K type strain sequencing project: providing services to taxonomists for standard genome sequencing and annotation.</title>
        <authorList>
            <consortium name="The Broad Institute Genomics Platform"/>
            <consortium name="The Broad Institute Genome Sequencing Center for Infectious Disease"/>
            <person name="Wu L."/>
            <person name="Ma J."/>
        </authorList>
    </citation>
    <scope>NUCLEOTIDE SEQUENCE [LARGE SCALE GENOMIC DNA]</scope>
    <source>
        <strain evidence="9">JCM 17695</strain>
    </source>
</reference>
<name>A0ABW2TJK7_9PSEU</name>
<keyword evidence="6" id="KW-0812">Transmembrane</keyword>
<dbReference type="PROSITE" id="PS50847">
    <property type="entry name" value="GRAM_POS_ANCHORING"/>
    <property type="match status" value="1"/>
</dbReference>
<accession>A0ABW2TJK7</accession>
<evidence type="ECO:0000256" key="6">
    <source>
        <dbReference type="SAM" id="Phobius"/>
    </source>
</evidence>
<dbReference type="EMBL" id="JBHTEY010000004">
    <property type="protein sequence ID" value="MFC7613418.1"/>
    <property type="molecule type" value="Genomic_DNA"/>
</dbReference>
<feature type="domain" description="Gram-positive cocci surface proteins LPxTG" evidence="7">
    <location>
        <begin position="75"/>
        <end position="108"/>
    </location>
</feature>
<organism evidence="8 9">
    <name type="scientific">Actinokineospora soli</name>
    <dbReference type="NCBI Taxonomy" id="1048753"/>
    <lineage>
        <taxon>Bacteria</taxon>
        <taxon>Bacillati</taxon>
        <taxon>Actinomycetota</taxon>
        <taxon>Actinomycetes</taxon>
        <taxon>Pseudonocardiales</taxon>
        <taxon>Pseudonocardiaceae</taxon>
        <taxon>Actinokineospora</taxon>
    </lineage>
</organism>
<keyword evidence="1" id="KW-0134">Cell wall</keyword>
<feature type="region of interest" description="Disordered" evidence="5">
    <location>
        <begin position="35"/>
        <end position="80"/>
    </location>
</feature>
<gene>
    <name evidence="8" type="ORF">ACFQV2_07170</name>
</gene>
<keyword evidence="6" id="KW-0472">Membrane</keyword>
<evidence type="ECO:0000256" key="5">
    <source>
        <dbReference type="SAM" id="MobiDB-lite"/>
    </source>
</evidence>
<evidence type="ECO:0000256" key="3">
    <source>
        <dbReference type="ARBA" id="ARBA00022729"/>
    </source>
</evidence>
<evidence type="ECO:0000256" key="2">
    <source>
        <dbReference type="ARBA" id="ARBA00022525"/>
    </source>
</evidence>
<keyword evidence="2" id="KW-0964">Secreted</keyword>
<evidence type="ECO:0000313" key="8">
    <source>
        <dbReference type="EMBL" id="MFC7613418.1"/>
    </source>
</evidence>
<dbReference type="NCBIfam" id="TIGR01167">
    <property type="entry name" value="LPXTG_anchor"/>
    <property type="match status" value="1"/>
</dbReference>
<comment type="caution">
    <text evidence="8">The sequence shown here is derived from an EMBL/GenBank/DDBJ whole genome shotgun (WGS) entry which is preliminary data.</text>
</comment>
<evidence type="ECO:0000256" key="1">
    <source>
        <dbReference type="ARBA" id="ARBA00022512"/>
    </source>
</evidence>